<dbReference type="GO" id="GO:0006298">
    <property type="term" value="P:mismatch repair"/>
    <property type="evidence" value="ECO:0007669"/>
    <property type="project" value="TreeGrafter"/>
</dbReference>
<accession>A0A3G2S3W6</accession>
<dbReference type="Proteomes" id="UP000269793">
    <property type="component" value="Chromosome II"/>
</dbReference>
<dbReference type="GO" id="GO:0000724">
    <property type="term" value="P:double-strand break repair via homologous recombination"/>
    <property type="evidence" value="ECO:0007669"/>
    <property type="project" value="TreeGrafter"/>
</dbReference>
<dbReference type="PANTHER" id="PTHR15114:SF1">
    <property type="entry name" value="REPLICATION PROTEIN A 14 KDA SUBUNIT"/>
    <property type="match status" value="1"/>
</dbReference>
<dbReference type="GO" id="GO:0006284">
    <property type="term" value="P:base-excision repair"/>
    <property type="evidence" value="ECO:0007669"/>
    <property type="project" value="TreeGrafter"/>
</dbReference>
<dbReference type="SUPFAM" id="SSF50249">
    <property type="entry name" value="Nucleic acid-binding proteins"/>
    <property type="match status" value="1"/>
</dbReference>
<evidence type="ECO:0000256" key="1">
    <source>
        <dbReference type="ARBA" id="ARBA00004123"/>
    </source>
</evidence>
<dbReference type="GO" id="GO:0006260">
    <property type="term" value="P:DNA replication"/>
    <property type="evidence" value="ECO:0007669"/>
    <property type="project" value="InterPro"/>
</dbReference>
<proteinExistence type="inferred from homology"/>
<gene>
    <name evidence="4" type="ORF">DNF11_1042</name>
</gene>
<dbReference type="GO" id="GO:0006289">
    <property type="term" value="P:nucleotide-excision repair"/>
    <property type="evidence" value="ECO:0007669"/>
    <property type="project" value="TreeGrafter"/>
</dbReference>
<dbReference type="EMBL" id="CP033149">
    <property type="protein sequence ID" value="AYO41992.1"/>
    <property type="molecule type" value="Genomic_DNA"/>
</dbReference>
<dbReference type="AlphaFoldDB" id="A0A3G2S3W6"/>
<protein>
    <submittedName>
        <fullName evidence="4">Replication factor A protein 3</fullName>
    </submittedName>
</protein>
<dbReference type="Gene3D" id="2.40.50.140">
    <property type="entry name" value="Nucleic acid-binding proteins"/>
    <property type="match status" value="1"/>
</dbReference>
<dbReference type="GO" id="GO:0003684">
    <property type="term" value="F:damaged DNA binding"/>
    <property type="evidence" value="ECO:0007669"/>
    <property type="project" value="TreeGrafter"/>
</dbReference>
<dbReference type="InterPro" id="IPR013970">
    <property type="entry name" value="Rfa2"/>
</dbReference>
<dbReference type="Pfam" id="PF08661">
    <property type="entry name" value="Rep_fac-A_3"/>
    <property type="match status" value="1"/>
</dbReference>
<evidence type="ECO:0000313" key="4">
    <source>
        <dbReference type="EMBL" id="AYO41992.1"/>
    </source>
</evidence>
<comment type="subcellular location">
    <subcellularLocation>
        <location evidence="1">Nucleus</location>
    </subcellularLocation>
</comment>
<dbReference type="STRING" id="425264.A0A3G2S3W6"/>
<comment type="similarity">
    <text evidence="2">Belongs to the replication factor A protein 3 family.</text>
</comment>
<reference evidence="4 5" key="1">
    <citation type="submission" date="2018-10" db="EMBL/GenBank/DDBJ databases">
        <title>Complete genome sequence of Malassezia restricta CBS 7877.</title>
        <authorList>
            <person name="Morand S.C."/>
            <person name="Bertignac M."/>
            <person name="Iltis A."/>
            <person name="Kolder I."/>
            <person name="Pirovano W."/>
            <person name="Jourdain R."/>
            <person name="Clavaud C."/>
        </authorList>
    </citation>
    <scope>NUCLEOTIDE SEQUENCE [LARGE SCALE GENOMIC DNA]</scope>
    <source>
        <strain evidence="4 5">CBS 7877</strain>
    </source>
</reference>
<evidence type="ECO:0000256" key="2">
    <source>
        <dbReference type="ARBA" id="ARBA00009761"/>
    </source>
</evidence>
<organism evidence="4 5">
    <name type="scientific">Malassezia restricta (strain ATCC 96810 / NBRC 103918 / CBS 7877)</name>
    <name type="common">Seborrheic dermatitis infection agent</name>
    <dbReference type="NCBI Taxonomy" id="425264"/>
    <lineage>
        <taxon>Eukaryota</taxon>
        <taxon>Fungi</taxon>
        <taxon>Dikarya</taxon>
        <taxon>Basidiomycota</taxon>
        <taxon>Ustilaginomycotina</taxon>
        <taxon>Malasseziomycetes</taxon>
        <taxon>Malasseziales</taxon>
        <taxon>Malasseziaceae</taxon>
        <taxon>Malassezia</taxon>
    </lineage>
</organism>
<dbReference type="GO" id="GO:0003697">
    <property type="term" value="F:single-stranded DNA binding"/>
    <property type="evidence" value="ECO:0007669"/>
    <property type="project" value="TreeGrafter"/>
</dbReference>
<keyword evidence="3" id="KW-0539">Nucleus</keyword>
<dbReference type="GO" id="GO:0035861">
    <property type="term" value="C:site of double-strand break"/>
    <property type="evidence" value="ECO:0007669"/>
    <property type="project" value="TreeGrafter"/>
</dbReference>
<evidence type="ECO:0000313" key="5">
    <source>
        <dbReference type="Proteomes" id="UP000269793"/>
    </source>
</evidence>
<dbReference type="InterPro" id="IPR012340">
    <property type="entry name" value="NA-bd_OB-fold"/>
</dbReference>
<dbReference type="PANTHER" id="PTHR15114">
    <property type="entry name" value="REPLICATION PROTEIN A3"/>
    <property type="match status" value="1"/>
</dbReference>
<dbReference type="VEuPathDB" id="FungiDB:DNF11_1042"/>
<keyword evidence="5" id="KW-1185">Reference proteome</keyword>
<name>A0A3G2S3W6_MALR7</name>
<dbReference type="OrthoDB" id="188186at2759"/>
<dbReference type="CDD" id="cd04479">
    <property type="entry name" value="RPA3"/>
    <property type="match status" value="1"/>
</dbReference>
<evidence type="ECO:0000256" key="3">
    <source>
        <dbReference type="ARBA" id="ARBA00023242"/>
    </source>
</evidence>
<dbReference type="GO" id="GO:0005662">
    <property type="term" value="C:DNA replication factor A complex"/>
    <property type="evidence" value="ECO:0007669"/>
    <property type="project" value="TreeGrafter"/>
</dbReference>
<sequence length="106" mass="11520">MSQAIPLVNSAQLAERQSEEVRLIGKVLKVSGDILLLEASDHGTVEVKLQVDDSPATQYVEVVGRVSRTGDSVTQHALLSMGDDIDLTLVEHLVHLTPKYPALFSE</sequence>